<dbReference type="Proteomes" id="UP000053105">
    <property type="component" value="Unassembled WGS sequence"/>
</dbReference>
<evidence type="ECO:0000313" key="1">
    <source>
        <dbReference type="EMBL" id="KOX77542.1"/>
    </source>
</evidence>
<dbReference type="GO" id="GO:0006886">
    <property type="term" value="P:intracellular protein transport"/>
    <property type="evidence" value="ECO:0007669"/>
    <property type="project" value="InterPro"/>
</dbReference>
<protein>
    <submittedName>
        <fullName evidence="1">Protein RIC1 like protein</fullName>
    </submittedName>
</protein>
<dbReference type="PANTHER" id="PTHR22746">
    <property type="entry name" value="RAB6A-GEF COMPLEX PARTNER PROTEIN 1"/>
    <property type="match status" value="1"/>
</dbReference>
<keyword evidence="2" id="KW-1185">Reference proteome</keyword>
<dbReference type="GO" id="GO:0042147">
    <property type="term" value="P:retrograde transport, endosome to Golgi"/>
    <property type="evidence" value="ECO:0007669"/>
    <property type="project" value="TreeGrafter"/>
</dbReference>
<dbReference type="GO" id="GO:0000139">
    <property type="term" value="C:Golgi membrane"/>
    <property type="evidence" value="ECO:0007669"/>
    <property type="project" value="TreeGrafter"/>
</dbReference>
<dbReference type="EMBL" id="KQ435732">
    <property type="protein sequence ID" value="KOX77542.1"/>
    <property type="molecule type" value="Genomic_DNA"/>
</dbReference>
<gene>
    <name evidence="1" type="ORF">WN51_09866</name>
</gene>
<sequence>MTPMIEFTAFRSFTGFARLSRSEDGKYCVQQIANSKYTAIDNEGMSIAVAGRTGLAHYSLPSRKWKLFGNETQERDFIVTGGLLWHRGFLIASSYSLLDDKDEVRMYPRDTRLDNNYVRTVRMPSQVGQVLLWSELQCREGRLHPRKEIHPPFVKWTHDQIGLYSLPKRFV</sequence>
<evidence type="ECO:0000313" key="2">
    <source>
        <dbReference type="Proteomes" id="UP000053105"/>
    </source>
</evidence>
<dbReference type="STRING" id="166423.A0A0N0BID9"/>
<dbReference type="AlphaFoldDB" id="A0A0N0BID9"/>
<dbReference type="InterPro" id="IPR040096">
    <property type="entry name" value="Ric1"/>
</dbReference>
<organism evidence="1 2">
    <name type="scientific">Melipona quadrifasciata</name>
    <dbReference type="NCBI Taxonomy" id="166423"/>
    <lineage>
        <taxon>Eukaryota</taxon>
        <taxon>Metazoa</taxon>
        <taxon>Ecdysozoa</taxon>
        <taxon>Arthropoda</taxon>
        <taxon>Hexapoda</taxon>
        <taxon>Insecta</taxon>
        <taxon>Pterygota</taxon>
        <taxon>Neoptera</taxon>
        <taxon>Endopterygota</taxon>
        <taxon>Hymenoptera</taxon>
        <taxon>Apocrita</taxon>
        <taxon>Aculeata</taxon>
        <taxon>Apoidea</taxon>
        <taxon>Anthophila</taxon>
        <taxon>Apidae</taxon>
        <taxon>Melipona</taxon>
    </lineage>
</organism>
<dbReference type="PANTHER" id="PTHR22746:SF10">
    <property type="entry name" value="GUANINE NUCLEOTIDE EXCHANGE FACTOR SUBUNIT RIC1"/>
    <property type="match status" value="1"/>
</dbReference>
<proteinExistence type="predicted"/>
<reference evidence="1 2" key="1">
    <citation type="submission" date="2015-07" db="EMBL/GenBank/DDBJ databases">
        <title>The genome of Melipona quadrifasciata.</title>
        <authorList>
            <person name="Pan H."/>
            <person name="Kapheim K."/>
        </authorList>
    </citation>
    <scope>NUCLEOTIDE SEQUENCE [LARGE SCALE GENOMIC DNA]</scope>
    <source>
        <strain evidence="1">0111107301</strain>
        <tissue evidence="1">Whole body</tissue>
    </source>
</reference>
<dbReference type="GO" id="GO:0005829">
    <property type="term" value="C:cytosol"/>
    <property type="evidence" value="ECO:0007669"/>
    <property type="project" value="TreeGrafter"/>
</dbReference>
<accession>A0A0N0BID9</accession>
<dbReference type="GO" id="GO:0034066">
    <property type="term" value="C:Ric1-Rgp1 guanyl-nucleotide exchange factor complex"/>
    <property type="evidence" value="ECO:0007669"/>
    <property type="project" value="InterPro"/>
</dbReference>
<name>A0A0N0BID9_9HYME</name>
<dbReference type="OrthoDB" id="67540at2759"/>